<protein>
    <recommendedName>
        <fullName evidence="10">LSM2-LSM8 complex subunit LSM8</fullName>
    </recommendedName>
</protein>
<evidence type="ECO:0000256" key="7">
    <source>
        <dbReference type="ARBA" id="ARBA00023242"/>
    </source>
</evidence>
<evidence type="ECO:0000256" key="2">
    <source>
        <dbReference type="ARBA" id="ARBA00006850"/>
    </source>
</evidence>
<sequence length="98" mass="10981">MSLHVFINKKVLILTVDGRTLVGDLLSTDQMTNLVLTNTVERIIRSPDEDELSSEIEHGLYLIRGDNVVVCGEIDEKIDGDIDWTKVKGEVIRDTKNA</sequence>
<dbReference type="InterPro" id="IPR010920">
    <property type="entry name" value="LSM_dom_sf"/>
</dbReference>
<dbReference type="SUPFAM" id="SSF50182">
    <property type="entry name" value="Sm-like ribonucleoproteins"/>
    <property type="match status" value="1"/>
</dbReference>
<comment type="caution">
    <text evidence="12">The sequence shown here is derived from an EMBL/GenBank/DDBJ whole genome shotgun (WGS) entry which is preliminary data.</text>
</comment>
<organism evidence="12 13">
    <name type="scientific">Penicillium olsonii</name>
    <dbReference type="NCBI Taxonomy" id="99116"/>
    <lineage>
        <taxon>Eukaryota</taxon>
        <taxon>Fungi</taxon>
        <taxon>Dikarya</taxon>
        <taxon>Ascomycota</taxon>
        <taxon>Pezizomycotina</taxon>
        <taxon>Eurotiomycetes</taxon>
        <taxon>Eurotiomycetidae</taxon>
        <taxon>Eurotiales</taxon>
        <taxon>Aspergillaceae</taxon>
        <taxon>Penicillium</taxon>
    </lineage>
</organism>
<dbReference type="FunFam" id="2.30.30.100:FF:000027">
    <property type="entry name" value="U6 snRNA-associated Sm-like protein LSm8"/>
    <property type="match status" value="1"/>
</dbReference>
<dbReference type="EMBL" id="CAJVOS010000022">
    <property type="protein sequence ID" value="CAG8095462.1"/>
    <property type="molecule type" value="Genomic_DNA"/>
</dbReference>
<keyword evidence="7 10" id="KW-0539">Nucleus</keyword>
<evidence type="ECO:0000259" key="11">
    <source>
        <dbReference type="PROSITE" id="PS52002"/>
    </source>
</evidence>
<comment type="similarity">
    <text evidence="2 10">Belongs to the snRNP Sm proteins family.</text>
</comment>
<keyword evidence="3 10" id="KW-0507">mRNA processing</keyword>
<dbReference type="GO" id="GO:0005688">
    <property type="term" value="C:U6 snRNP"/>
    <property type="evidence" value="ECO:0007669"/>
    <property type="project" value="UniProtKB-UniRule"/>
</dbReference>
<dbReference type="AlphaFoldDB" id="A0A9W4HN17"/>
<keyword evidence="13" id="KW-1185">Reference proteome</keyword>
<comment type="subunit">
    <text evidence="9">Component of the heptameric LSM1-LSM7 complex, which consists of LSM1, LSM2, LSM3, LSM4, LSM5, LSM6 and LSM7. Component of the heptameric LSM2-LSM8 complex, which consists of LSM2, LSM3, LSM4, LSM5, LSM6, LSM7 and LSM8. The LSm subunits form a seven-membered ring structure with a doughnut shape.</text>
</comment>
<evidence type="ECO:0000256" key="9">
    <source>
        <dbReference type="ARBA" id="ARBA00025892"/>
    </source>
</evidence>
<comment type="subunit">
    <text evidence="10">LSm subunits form a heteromer with a doughnut shape.</text>
</comment>
<reference evidence="12" key="1">
    <citation type="submission" date="2021-07" db="EMBL/GenBank/DDBJ databases">
        <authorList>
            <person name="Branca A.L. A."/>
        </authorList>
    </citation>
    <scope>NUCLEOTIDE SEQUENCE</scope>
</reference>
<evidence type="ECO:0000256" key="3">
    <source>
        <dbReference type="ARBA" id="ARBA00022664"/>
    </source>
</evidence>
<proteinExistence type="inferred from homology"/>
<dbReference type="Pfam" id="PF01423">
    <property type="entry name" value="LSM"/>
    <property type="match status" value="1"/>
</dbReference>
<keyword evidence="8 10" id="KW-0687">Ribonucleoprotein</keyword>
<dbReference type="PANTHER" id="PTHR15588:SF9">
    <property type="entry name" value="U6 SNRNA-ASSOCIATED SM-LIKE PROTEIN LSM8"/>
    <property type="match status" value="1"/>
</dbReference>
<keyword evidence="4 10" id="KW-0747">Spliceosome</keyword>
<dbReference type="Gene3D" id="2.30.30.100">
    <property type="match status" value="1"/>
</dbReference>
<dbReference type="GO" id="GO:0000398">
    <property type="term" value="P:mRNA splicing, via spliceosome"/>
    <property type="evidence" value="ECO:0007669"/>
    <property type="project" value="UniProtKB-UniRule"/>
</dbReference>
<evidence type="ECO:0000313" key="12">
    <source>
        <dbReference type="EMBL" id="CAG8095462.1"/>
    </source>
</evidence>
<comment type="function">
    <text evidence="10">Plays role in pre-mRNA splicing as component of the U4/U6-U5 tri-snRNP complex that is involved in spliceosome assembly, and as component of the precatalytic spliceosome (spliceosome B complex). The heptameric LSM2-8 complex binds specifically to the 3'-terminal U-tract of U6 snRNA.</text>
</comment>
<keyword evidence="6 10" id="KW-0508">mRNA splicing</keyword>
<feature type="domain" description="Sm" evidence="11">
    <location>
        <begin position="1"/>
        <end position="77"/>
    </location>
</feature>
<dbReference type="Proteomes" id="UP001153618">
    <property type="component" value="Unassembled WGS sequence"/>
</dbReference>
<name>A0A9W4HN17_PENOL</name>
<dbReference type="PANTHER" id="PTHR15588">
    <property type="entry name" value="LSM1"/>
    <property type="match status" value="1"/>
</dbReference>
<evidence type="ECO:0000256" key="5">
    <source>
        <dbReference type="ARBA" id="ARBA00022884"/>
    </source>
</evidence>
<dbReference type="CDD" id="cd01727">
    <property type="entry name" value="LSm8"/>
    <property type="match status" value="1"/>
</dbReference>
<dbReference type="GO" id="GO:0046540">
    <property type="term" value="C:U4/U6 x U5 tri-snRNP complex"/>
    <property type="evidence" value="ECO:0007669"/>
    <property type="project" value="UniProtKB-UniRule"/>
</dbReference>
<dbReference type="InterPro" id="IPR001163">
    <property type="entry name" value="Sm_dom_euk/arc"/>
</dbReference>
<evidence type="ECO:0000256" key="8">
    <source>
        <dbReference type="ARBA" id="ARBA00023274"/>
    </source>
</evidence>
<dbReference type="InterPro" id="IPR034103">
    <property type="entry name" value="Lsm8"/>
</dbReference>
<dbReference type="OrthoDB" id="422364at2759"/>
<dbReference type="SMART" id="SM00651">
    <property type="entry name" value="Sm"/>
    <property type="match status" value="1"/>
</dbReference>
<gene>
    <name evidence="10" type="primary">LSM8</name>
    <name evidence="12" type="ORF">POLS_LOCUS4519</name>
</gene>
<keyword evidence="5 10" id="KW-0694">RNA-binding</keyword>
<accession>A0A9W4HN17</accession>
<evidence type="ECO:0000256" key="1">
    <source>
        <dbReference type="ARBA" id="ARBA00004123"/>
    </source>
</evidence>
<comment type="subcellular location">
    <subcellularLocation>
        <location evidence="1 10">Nucleus</location>
    </subcellularLocation>
</comment>
<dbReference type="GO" id="GO:0071011">
    <property type="term" value="C:precatalytic spliceosome"/>
    <property type="evidence" value="ECO:0007669"/>
    <property type="project" value="TreeGrafter"/>
</dbReference>
<evidence type="ECO:0000313" key="13">
    <source>
        <dbReference type="Proteomes" id="UP001153618"/>
    </source>
</evidence>
<dbReference type="GO" id="GO:0003729">
    <property type="term" value="F:mRNA binding"/>
    <property type="evidence" value="ECO:0007669"/>
    <property type="project" value="TreeGrafter"/>
</dbReference>
<dbReference type="InterPro" id="IPR044642">
    <property type="entry name" value="PTHR15588"/>
</dbReference>
<evidence type="ECO:0000256" key="10">
    <source>
        <dbReference type="RuleBase" id="RU365048"/>
    </source>
</evidence>
<dbReference type="InterPro" id="IPR047575">
    <property type="entry name" value="Sm"/>
</dbReference>
<evidence type="ECO:0000256" key="6">
    <source>
        <dbReference type="ARBA" id="ARBA00023187"/>
    </source>
</evidence>
<evidence type="ECO:0000256" key="4">
    <source>
        <dbReference type="ARBA" id="ARBA00022728"/>
    </source>
</evidence>
<dbReference type="PROSITE" id="PS52002">
    <property type="entry name" value="SM"/>
    <property type="match status" value="1"/>
</dbReference>